<dbReference type="OrthoDB" id="111829at2"/>
<reference evidence="3" key="1">
    <citation type="submission" date="2018-12" db="EMBL/GenBank/DDBJ databases">
        <title>Tengunoibacter tsumagoiensis gen. nov., sp. nov., Dictyobacter kobayashii sp. nov., D. alpinus sp. nov., and D. joshuensis sp. nov. and description of Dictyobacteraceae fam. nov. within the order Ktedonobacterales isolated from Tengu-no-mugimeshi.</title>
        <authorList>
            <person name="Wang C.M."/>
            <person name="Zheng Y."/>
            <person name="Sakai Y."/>
            <person name="Toyoda A."/>
            <person name="Minakuchi Y."/>
            <person name="Abe K."/>
            <person name="Yokota A."/>
            <person name="Yabe S."/>
        </authorList>
    </citation>
    <scope>NUCLEOTIDE SEQUENCE [LARGE SCALE GENOMIC DNA]</scope>
    <source>
        <strain evidence="3">S-27</strain>
    </source>
</reference>
<accession>A0A401ZMB8</accession>
<protein>
    <submittedName>
        <fullName evidence="2">Uncharacterized protein</fullName>
    </submittedName>
</protein>
<dbReference type="AlphaFoldDB" id="A0A401ZMB8"/>
<feature type="chain" id="PRO_5019029609" evidence="1">
    <location>
        <begin position="29"/>
        <end position="302"/>
    </location>
</feature>
<keyword evidence="3" id="KW-1185">Reference proteome</keyword>
<sequence>MKRRLKSALFLPLLLLAFTLLPATSAFAASPDVSVAQQKVHFFPHISGKTGVSVASTVRPMATNMGYYGGQVQGGTTNVYAIFWEPTHNVSSTYHSLIQRYFGDVGGSGLYKNNTQYKDSSGRIPSNSRLAGTWTDTAAYPRSPLLDTDIQNEVSRAKSVKGWSASLTNIFFVFTQANENICFDSSHTQCASNAFCAYHSNYGSTIYATMPYAASFSCNGGPGPNGDQAADETINVTSHEQMEAATDPYGNAWYDSSGEEIGDKCAWNFGNSSGANVTWNGHPYRVQKEWDNRVTGCVLTGP</sequence>
<dbReference type="Proteomes" id="UP000287224">
    <property type="component" value="Unassembled WGS sequence"/>
</dbReference>
<evidence type="ECO:0000313" key="3">
    <source>
        <dbReference type="Proteomes" id="UP000287224"/>
    </source>
</evidence>
<dbReference type="RefSeq" id="WP_126600252.1">
    <property type="nucleotide sequence ID" value="NZ_BIFQ01000002.1"/>
</dbReference>
<name>A0A401ZMB8_9CHLR</name>
<feature type="signal peptide" evidence="1">
    <location>
        <begin position="1"/>
        <end position="28"/>
    </location>
</feature>
<proteinExistence type="predicted"/>
<dbReference type="EMBL" id="BIFQ01000002">
    <property type="protein sequence ID" value="GCE08015.1"/>
    <property type="molecule type" value="Genomic_DNA"/>
</dbReference>
<organism evidence="2 3">
    <name type="scientific">Dictyobacter aurantiacus</name>
    <dbReference type="NCBI Taxonomy" id="1936993"/>
    <lineage>
        <taxon>Bacteria</taxon>
        <taxon>Bacillati</taxon>
        <taxon>Chloroflexota</taxon>
        <taxon>Ktedonobacteria</taxon>
        <taxon>Ktedonobacterales</taxon>
        <taxon>Dictyobacteraceae</taxon>
        <taxon>Dictyobacter</taxon>
    </lineage>
</organism>
<evidence type="ECO:0000313" key="2">
    <source>
        <dbReference type="EMBL" id="GCE08015.1"/>
    </source>
</evidence>
<evidence type="ECO:0000256" key="1">
    <source>
        <dbReference type="SAM" id="SignalP"/>
    </source>
</evidence>
<gene>
    <name evidence="2" type="ORF">KDAU_53440</name>
</gene>
<keyword evidence="1" id="KW-0732">Signal</keyword>
<comment type="caution">
    <text evidence="2">The sequence shown here is derived from an EMBL/GenBank/DDBJ whole genome shotgun (WGS) entry which is preliminary data.</text>
</comment>